<feature type="region of interest" description="Disordered" evidence="1">
    <location>
        <begin position="423"/>
        <end position="458"/>
    </location>
</feature>
<dbReference type="EMBL" id="JAMZMK010010258">
    <property type="protein sequence ID" value="KAI7732340.1"/>
    <property type="molecule type" value="Genomic_DNA"/>
</dbReference>
<feature type="compositionally biased region" description="Polar residues" evidence="1">
    <location>
        <begin position="309"/>
        <end position="318"/>
    </location>
</feature>
<dbReference type="Proteomes" id="UP001206925">
    <property type="component" value="Unassembled WGS sequence"/>
</dbReference>
<evidence type="ECO:0000313" key="3">
    <source>
        <dbReference type="Proteomes" id="UP001206925"/>
    </source>
</evidence>
<evidence type="ECO:0008006" key="4">
    <source>
        <dbReference type="Google" id="ProtNLM"/>
    </source>
</evidence>
<reference evidence="2" key="1">
    <citation type="submission" date="2022-06" db="EMBL/GenBank/DDBJ databases">
        <title>Uncovering the hologenomic basis of an extraordinary plant invasion.</title>
        <authorList>
            <person name="Bieker V.C."/>
            <person name="Martin M.D."/>
            <person name="Gilbert T."/>
            <person name="Hodgins K."/>
            <person name="Battlay P."/>
            <person name="Petersen B."/>
            <person name="Wilson J."/>
        </authorList>
    </citation>
    <scope>NUCLEOTIDE SEQUENCE</scope>
    <source>
        <strain evidence="2">AA19_3_7</strain>
        <tissue evidence="2">Leaf</tissue>
    </source>
</reference>
<accession>A0AAD5G7U4</accession>
<evidence type="ECO:0000313" key="2">
    <source>
        <dbReference type="EMBL" id="KAI7732340.1"/>
    </source>
</evidence>
<feature type="compositionally biased region" description="Basic and acidic residues" evidence="1">
    <location>
        <begin position="79"/>
        <end position="94"/>
    </location>
</feature>
<dbReference type="GO" id="GO:0005886">
    <property type="term" value="C:plasma membrane"/>
    <property type="evidence" value="ECO:0007669"/>
    <property type="project" value="InterPro"/>
</dbReference>
<gene>
    <name evidence="2" type="ORF">M8C21_000350</name>
</gene>
<feature type="compositionally biased region" description="Basic and acidic residues" evidence="1">
    <location>
        <begin position="253"/>
        <end position="265"/>
    </location>
</feature>
<protein>
    <recommendedName>
        <fullName evidence="4">Membrane-associated kinase regulator 2</fullName>
    </recommendedName>
</protein>
<dbReference type="PANTHER" id="PTHR33929">
    <property type="entry name" value="MEMBRANE-ASSOCIATED KINASE REGULATOR 2-RELATED"/>
    <property type="match status" value="1"/>
</dbReference>
<feature type="compositionally biased region" description="Low complexity" evidence="1">
    <location>
        <begin position="185"/>
        <end position="216"/>
    </location>
</feature>
<feature type="compositionally biased region" description="Basic and acidic residues" evidence="1">
    <location>
        <begin position="319"/>
        <end position="329"/>
    </location>
</feature>
<sequence>MEALSLLKYWRTNTGEGTNHTNVTTSSNTTTIVTGVSSHQSETGDEEEGDENDHGPFFDLEFSLPEQNETGTEQYLSNEEEHYENNEDFDRSESYEDSDNDGEVKFTLITSSSGESTTDVNISDSPTNNLFFNDGFVPVDNTTETNAKPSQFRLPLVKSATKFRIMMLKFRKLKMNTESNDCIESNSNSNASNSSSSKQVQQKQSQQSQTEESTNSGNAMTVKMKLNVEEVPTVNLFKRHNSSKPTKKQQASKKTETTSSTEEKRFTKETMHKYLRKVKPLYVRVSQKYGEKLKFNGNINFPKVTKTNLSTSSSFTSDEQQKECSETNPKKEKQICSEVEVEQEPPLLQNTGKGLKQGNLPAGLRVVCKHFGKTWSATTTIAAATATGSVVAPGAIPSNRRDDSLLQQQDGIQSAILHCKRSFKASRDSDSPSNNPVAAAGKCENGLVSGEEVEEMRK</sequence>
<feature type="region of interest" description="Disordered" evidence="1">
    <location>
        <begin position="35"/>
        <end position="100"/>
    </location>
</feature>
<evidence type="ECO:0000256" key="1">
    <source>
        <dbReference type="SAM" id="MobiDB-lite"/>
    </source>
</evidence>
<dbReference type="AlphaFoldDB" id="A0AAD5G7U4"/>
<dbReference type="InterPro" id="IPR039619">
    <property type="entry name" value="MAKR2/5"/>
</dbReference>
<feature type="compositionally biased region" description="Basic residues" evidence="1">
    <location>
        <begin position="237"/>
        <end position="251"/>
    </location>
</feature>
<feature type="compositionally biased region" description="Polar residues" evidence="1">
    <location>
        <begin position="65"/>
        <end position="77"/>
    </location>
</feature>
<keyword evidence="3" id="KW-1185">Reference proteome</keyword>
<dbReference type="PANTHER" id="PTHR33929:SF1">
    <property type="entry name" value="MEMBRANE-ASSOCIATED KINASE REGULATOR 2-RELATED"/>
    <property type="match status" value="1"/>
</dbReference>
<name>A0AAD5G7U4_AMBAR</name>
<organism evidence="2 3">
    <name type="scientific">Ambrosia artemisiifolia</name>
    <name type="common">Common ragweed</name>
    <dbReference type="NCBI Taxonomy" id="4212"/>
    <lineage>
        <taxon>Eukaryota</taxon>
        <taxon>Viridiplantae</taxon>
        <taxon>Streptophyta</taxon>
        <taxon>Embryophyta</taxon>
        <taxon>Tracheophyta</taxon>
        <taxon>Spermatophyta</taxon>
        <taxon>Magnoliopsida</taxon>
        <taxon>eudicotyledons</taxon>
        <taxon>Gunneridae</taxon>
        <taxon>Pentapetalae</taxon>
        <taxon>asterids</taxon>
        <taxon>campanulids</taxon>
        <taxon>Asterales</taxon>
        <taxon>Asteraceae</taxon>
        <taxon>Asteroideae</taxon>
        <taxon>Heliantheae alliance</taxon>
        <taxon>Heliantheae</taxon>
        <taxon>Ambrosia</taxon>
    </lineage>
</organism>
<feature type="region of interest" description="Disordered" evidence="1">
    <location>
        <begin position="233"/>
        <end position="265"/>
    </location>
</feature>
<proteinExistence type="predicted"/>
<comment type="caution">
    <text evidence="2">The sequence shown here is derived from an EMBL/GenBank/DDBJ whole genome shotgun (WGS) entry which is preliminary data.</text>
</comment>
<feature type="region of interest" description="Disordered" evidence="1">
    <location>
        <begin position="309"/>
        <end position="329"/>
    </location>
</feature>
<feature type="region of interest" description="Disordered" evidence="1">
    <location>
        <begin position="181"/>
        <end position="221"/>
    </location>
</feature>